<proteinExistence type="predicted"/>
<dbReference type="EMBL" id="JAACJM010000001">
    <property type="protein sequence ID" value="KAF5374842.1"/>
    <property type="molecule type" value="Genomic_DNA"/>
</dbReference>
<dbReference type="OrthoDB" id="40334at2759"/>
<protein>
    <submittedName>
        <fullName evidence="1">Uncharacterized protein</fullName>
    </submittedName>
</protein>
<comment type="caution">
    <text evidence="1">The sequence shown here is derived from an EMBL/GenBank/DDBJ whole genome shotgun (WGS) entry which is preliminary data.</text>
</comment>
<organism evidence="1 2">
    <name type="scientific">Tetrapyrgos nigripes</name>
    <dbReference type="NCBI Taxonomy" id="182062"/>
    <lineage>
        <taxon>Eukaryota</taxon>
        <taxon>Fungi</taxon>
        <taxon>Dikarya</taxon>
        <taxon>Basidiomycota</taxon>
        <taxon>Agaricomycotina</taxon>
        <taxon>Agaricomycetes</taxon>
        <taxon>Agaricomycetidae</taxon>
        <taxon>Agaricales</taxon>
        <taxon>Marasmiineae</taxon>
        <taxon>Marasmiaceae</taxon>
        <taxon>Tetrapyrgos</taxon>
    </lineage>
</organism>
<evidence type="ECO:0000313" key="2">
    <source>
        <dbReference type="Proteomes" id="UP000559256"/>
    </source>
</evidence>
<name>A0A8H5LZ37_9AGAR</name>
<dbReference type="Proteomes" id="UP000559256">
    <property type="component" value="Unassembled WGS sequence"/>
</dbReference>
<dbReference type="Gene3D" id="3.40.30.10">
    <property type="entry name" value="Glutaredoxin"/>
    <property type="match status" value="1"/>
</dbReference>
<evidence type="ECO:0000313" key="1">
    <source>
        <dbReference type="EMBL" id="KAF5374842.1"/>
    </source>
</evidence>
<reference evidence="1 2" key="1">
    <citation type="journal article" date="2020" name="ISME J.">
        <title>Uncovering the hidden diversity of litter-decomposition mechanisms in mushroom-forming fungi.</title>
        <authorList>
            <person name="Floudas D."/>
            <person name="Bentzer J."/>
            <person name="Ahren D."/>
            <person name="Johansson T."/>
            <person name="Persson P."/>
            <person name="Tunlid A."/>
        </authorList>
    </citation>
    <scope>NUCLEOTIDE SEQUENCE [LARGE SCALE GENOMIC DNA]</scope>
    <source>
        <strain evidence="1 2">CBS 291.85</strain>
    </source>
</reference>
<sequence length="143" mass="15858">MVERDIHNLVRILLSSSPTTIKDFEICILPHASTKAEAQQWLDNILASAFENYKKSYEGDEKSLEETWKTAVAPKFVLVPDPDRSAAEAYGVGTTASGSDRWATHGACWVDAEGVVRRYEKAETAHFEFDWKAGLQALGINVA</sequence>
<dbReference type="AlphaFoldDB" id="A0A8H5LZ37"/>
<gene>
    <name evidence="1" type="ORF">D9758_000468</name>
</gene>
<accession>A0A8H5LZ37</accession>
<keyword evidence="2" id="KW-1185">Reference proteome</keyword>